<dbReference type="Proteomes" id="UP001597058">
    <property type="component" value="Unassembled WGS sequence"/>
</dbReference>
<feature type="transmembrane region" description="Helical" evidence="1">
    <location>
        <begin position="20"/>
        <end position="40"/>
    </location>
</feature>
<name>A0ABW3XKK1_9ACTN</name>
<sequence>MTTARPTPRMIGIIDRALAILAWTCQAGAAALYLAVTFQSDAWRKMLAHDPVYTISVWGCAVGLALVWMTGLREEQVHYYNRRVRIYQRKVRTYGHGGLLFIAASSAADQKDRIGMWAVMGMAVLISSGTWAAWMQTRTLPAEDQAVIDAIHDREAQQASEAYDTSEKERRRERLSAIVAGLGYELTDTPDQPAPDDEPPAHRWQIPARKHSPLVYFIRNGNRVKIGTSTEVKRRIRTLALRAENVVLLLDGGQPLERDLHKQFADLRIGNTEWFAYEGALVDYVHAQTARLTREDQQK</sequence>
<dbReference type="Pfam" id="PF13455">
    <property type="entry name" value="MUG113"/>
    <property type="match status" value="1"/>
</dbReference>
<organism evidence="3 4">
    <name type="scientific">Streptomyces kaempferi</name>
    <dbReference type="NCBI Taxonomy" id="333725"/>
    <lineage>
        <taxon>Bacteria</taxon>
        <taxon>Bacillati</taxon>
        <taxon>Actinomycetota</taxon>
        <taxon>Actinomycetes</taxon>
        <taxon>Kitasatosporales</taxon>
        <taxon>Streptomycetaceae</taxon>
        <taxon>Streptomyces</taxon>
    </lineage>
</organism>
<gene>
    <name evidence="3" type="ORF">ACFQ5X_24580</name>
</gene>
<dbReference type="SMART" id="SM00974">
    <property type="entry name" value="T5orf172"/>
    <property type="match status" value="1"/>
</dbReference>
<reference evidence="4" key="1">
    <citation type="journal article" date="2019" name="Int. J. Syst. Evol. Microbiol.">
        <title>The Global Catalogue of Microorganisms (GCM) 10K type strain sequencing project: providing services to taxonomists for standard genome sequencing and annotation.</title>
        <authorList>
            <consortium name="The Broad Institute Genomics Platform"/>
            <consortium name="The Broad Institute Genome Sequencing Center for Infectious Disease"/>
            <person name="Wu L."/>
            <person name="Ma J."/>
        </authorList>
    </citation>
    <scope>NUCLEOTIDE SEQUENCE [LARGE SCALE GENOMIC DNA]</scope>
    <source>
        <strain evidence="4">CGMCC 4.7020</strain>
    </source>
</reference>
<dbReference type="EMBL" id="JBHTMM010000033">
    <property type="protein sequence ID" value="MFD1309019.1"/>
    <property type="molecule type" value="Genomic_DNA"/>
</dbReference>
<evidence type="ECO:0000256" key="1">
    <source>
        <dbReference type="SAM" id="Phobius"/>
    </source>
</evidence>
<feature type="domain" description="Bacteriophage T5 Orf172 DNA-binding" evidence="2">
    <location>
        <begin position="218"/>
        <end position="288"/>
    </location>
</feature>
<keyword evidence="4" id="KW-1185">Reference proteome</keyword>
<dbReference type="RefSeq" id="WP_381328651.1">
    <property type="nucleotide sequence ID" value="NZ_JBHTMM010000033.1"/>
</dbReference>
<keyword evidence="1" id="KW-0472">Membrane</keyword>
<keyword evidence="1" id="KW-1133">Transmembrane helix</keyword>
<proteinExistence type="predicted"/>
<keyword evidence="1" id="KW-0812">Transmembrane</keyword>
<accession>A0ABW3XKK1</accession>
<feature type="transmembrane region" description="Helical" evidence="1">
    <location>
        <begin position="52"/>
        <end position="70"/>
    </location>
</feature>
<feature type="transmembrane region" description="Helical" evidence="1">
    <location>
        <begin position="114"/>
        <end position="134"/>
    </location>
</feature>
<comment type="caution">
    <text evidence="3">The sequence shown here is derived from an EMBL/GenBank/DDBJ whole genome shotgun (WGS) entry which is preliminary data.</text>
</comment>
<evidence type="ECO:0000313" key="4">
    <source>
        <dbReference type="Proteomes" id="UP001597058"/>
    </source>
</evidence>
<evidence type="ECO:0000313" key="3">
    <source>
        <dbReference type="EMBL" id="MFD1309019.1"/>
    </source>
</evidence>
<feature type="transmembrane region" description="Helical" evidence="1">
    <location>
        <begin position="91"/>
        <end position="108"/>
    </location>
</feature>
<dbReference type="InterPro" id="IPR018306">
    <property type="entry name" value="Phage_T5_Orf172_DNA-bd"/>
</dbReference>
<evidence type="ECO:0000259" key="2">
    <source>
        <dbReference type="SMART" id="SM00974"/>
    </source>
</evidence>
<protein>
    <submittedName>
        <fullName evidence="3">GIY-YIG nuclease family protein</fullName>
    </submittedName>
</protein>